<dbReference type="Gene3D" id="3.40.50.1820">
    <property type="entry name" value="alpha/beta hydrolase"/>
    <property type="match status" value="1"/>
</dbReference>
<dbReference type="GO" id="GO:0016787">
    <property type="term" value="F:hydrolase activity"/>
    <property type="evidence" value="ECO:0007669"/>
    <property type="project" value="UniProtKB-KW"/>
</dbReference>
<dbReference type="Proteomes" id="UP001163947">
    <property type="component" value="Chromosome"/>
</dbReference>
<name>A0A059MKN2_9NOCA</name>
<dbReference type="Pfam" id="PF12146">
    <property type="entry name" value="Hydrolase_4"/>
    <property type="match status" value="1"/>
</dbReference>
<evidence type="ECO:0000259" key="2">
    <source>
        <dbReference type="Pfam" id="PF12146"/>
    </source>
</evidence>
<accession>A0A059MKN2</accession>
<organism evidence="4 6">
    <name type="scientific">Rhodococcus aetherivorans</name>
    <dbReference type="NCBI Taxonomy" id="191292"/>
    <lineage>
        <taxon>Bacteria</taxon>
        <taxon>Bacillati</taxon>
        <taxon>Actinomycetota</taxon>
        <taxon>Actinomycetes</taxon>
        <taxon>Mycobacteriales</taxon>
        <taxon>Nocardiaceae</taxon>
        <taxon>Rhodococcus</taxon>
    </lineage>
</organism>
<evidence type="ECO:0000256" key="1">
    <source>
        <dbReference type="SAM" id="MobiDB-lite"/>
    </source>
</evidence>
<dbReference type="PANTHER" id="PTHR39624">
    <property type="entry name" value="PROTEIN INVOLVED IN RIMO-MEDIATED BETA-METHYLTHIOLATION OF RIBOSOMAL PROTEIN S12 YCAO"/>
    <property type="match status" value="1"/>
</dbReference>
<keyword evidence="4" id="KW-0378">Hydrolase</keyword>
<dbReference type="GeneID" id="83620127"/>
<dbReference type="InterPro" id="IPR036102">
    <property type="entry name" value="OsmC/Ohrsf"/>
</dbReference>
<dbReference type="RefSeq" id="WP_006945888.1">
    <property type="nucleotide sequence ID" value="NZ_BAAAYP010000020.1"/>
</dbReference>
<dbReference type="SUPFAM" id="SSF53474">
    <property type="entry name" value="alpha/beta-Hydrolases"/>
    <property type="match status" value="1"/>
</dbReference>
<reference evidence="3 5" key="1">
    <citation type="journal article" date="2018" name="Biodegradation">
        <title>1,4-Dioxane degradation characteristics of Rhodococcus aetherivorans JCM 14343.</title>
        <authorList>
            <person name="Inoue D."/>
            <person name="Tsunoda T."/>
            <person name="Yamamoto N."/>
            <person name="Ike M."/>
            <person name="Sei K."/>
        </authorList>
    </citation>
    <scope>NUCLEOTIDE SEQUENCE [LARGE SCALE GENOMIC DNA]</scope>
    <source>
        <strain evidence="3 5">JCM 14343</strain>
    </source>
</reference>
<dbReference type="InterPro" id="IPR022742">
    <property type="entry name" value="Hydrolase_4"/>
</dbReference>
<feature type="region of interest" description="Disordered" evidence="1">
    <location>
        <begin position="361"/>
        <end position="383"/>
    </location>
</feature>
<accession>A0A0F6VLQ2</accession>
<protein>
    <submittedName>
        <fullName evidence="4">Alpha/beta fold hydrolase</fullName>
    </submittedName>
    <submittedName>
        <fullName evidence="3">Bll2902 protein</fullName>
    </submittedName>
</protein>
<dbReference type="AlphaFoldDB" id="A0A059MKN2"/>
<dbReference type="InterPro" id="IPR003718">
    <property type="entry name" value="OsmC/Ohr_fam"/>
</dbReference>
<evidence type="ECO:0000313" key="3">
    <source>
        <dbReference type="EMBL" id="GES36824.1"/>
    </source>
</evidence>
<evidence type="ECO:0000313" key="5">
    <source>
        <dbReference type="Proteomes" id="UP000325466"/>
    </source>
</evidence>
<reference evidence="3" key="2">
    <citation type="submission" date="2019-10" db="EMBL/GenBank/DDBJ databases">
        <title>Draft genome sequence of Rhodococcus aetherivorans JCM 14343.</title>
        <authorList>
            <person name="Inoue D."/>
            <person name="Nakazawa M."/>
            <person name="Yamamoto N."/>
            <person name="Sei K."/>
            <person name="Ike M."/>
        </authorList>
    </citation>
    <scope>NUCLEOTIDE SEQUENCE</scope>
    <source>
        <strain evidence="3">JCM 14343</strain>
    </source>
</reference>
<dbReference type="EMBL" id="CP106982">
    <property type="protein sequence ID" value="UYF95480.1"/>
    <property type="molecule type" value="Genomic_DNA"/>
</dbReference>
<dbReference type="EMBL" id="BLAH01000076">
    <property type="protein sequence ID" value="GES36824.1"/>
    <property type="molecule type" value="Genomic_DNA"/>
</dbReference>
<proteinExistence type="predicted"/>
<dbReference type="InterPro" id="IPR015946">
    <property type="entry name" value="KH_dom-like_a/b"/>
</dbReference>
<dbReference type="KEGG" id="rav:AAT18_21400"/>
<reference evidence="4" key="3">
    <citation type="submission" date="2022-09" db="EMBL/GenBank/DDBJ databases">
        <title>The genome sequence of Rhodococcus aetherivorans N1.</title>
        <authorList>
            <person name="Jiang W."/>
        </authorList>
    </citation>
    <scope>NUCLEOTIDE SEQUENCE</scope>
    <source>
        <strain evidence="4">N1</strain>
    </source>
</reference>
<evidence type="ECO:0000313" key="4">
    <source>
        <dbReference type="EMBL" id="UYF95480.1"/>
    </source>
</evidence>
<dbReference type="SUPFAM" id="SSF82784">
    <property type="entry name" value="OsmC-like"/>
    <property type="match status" value="1"/>
</dbReference>
<feature type="compositionally biased region" description="Low complexity" evidence="1">
    <location>
        <begin position="373"/>
        <end position="383"/>
    </location>
</feature>
<dbReference type="InterPro" id="IPR029058">
    <property type="entry name" value="AB_hydrolase_fold"/>
</dbReference>
<dbReference type="Gene3D" id="3.30.300.20">
    <property type="match status" value="1"/>
</dbReference>
<sequence>MHSERLHFAGSGATELAGRLDLPEGTPRAFALFAHCFPSSEDVPAAARISEVLTEHDIAVLRFDFAGRGGSGGDCAGTTSGPDVADLVRAADFLRTHHAAPSILIGHSRGGTAVLAASEHVPETRAVITIGAPAGTERIHRPGTALLVMHSPTDDTVGIDNARQIFAAARHPKSFLSLDGADHLLSRQSDARFAASLLATWASRYLDENTAAQAPTAPASAEGVVEVTGNGATRFGQRITLGRHLITADEPTPVGDDTGPSPYDLLLASLGACTSMTLRMYADRKQWPLENVTVSLRHSRIHAADCEDCETRTGRLDKIERVIHLAGVLDEQQRQRLLDIADRCPVHRTLHSEIVVDTALAAGDPADRETRDAPTATTGPAPA</sequence>
<feature type="domain" description="Serine aminopeptidase S33" evidence="2">
    <location>
        <begin position="46"/>
        <end position="201"/>
    </location>
</feature>
<keyword evidence="5" id="KW-1185">Reference proteome</keyword>
<dbReference type="PANTHER" id="PTHR39624:SF2">
    <property type="entry name" value="OSMC-LIKE PROTEIN"/>
    <property type="match status" value="1"/>
</dbReference>
<evidence type="ECO:0000313" key="6">
    <source>
        <dbReference type="Proteomes" id="UP001163947"/>
    </source>
</evidence>
<dbReference type="Proteomes" id="UP000325466">
    <property type="component" value="Unassembled WGS sequence"/>
</dbReference>
<accession>N1MC55</accession>
<dbReference type="Pfam" id="PF02566">
    <property type="entry name" value="OsmC"/>
    <property type="match status" value="1"/>
</dbReference>
<gene>
    <name evidence="4" type="ORF">OCS65_06880</name>
    <name evidence="3" type="ORF">RAJCM14343_2077</name>
</gene>